<dbReference type="Proteomes" id="UP000191110">
    <property type="component" value="Unassembled WGS sequence"/>
</dbReference>
<sequence length="174" mass="19551">MRAGANDEEFRKNSDSPSDIHGIYKGQQYGGISTPAEFPYVFIFTSEAGEAYGYNDGYGADDTFWYTGEGQEGDMRMSNGNRAIREHKNTNKRVLLFESVESGAVRYVGNCEYITHHIEERPDKNGDLRNAIIFHLDVESFSNVEIQEPTEGYDSEQKPTLTAMDSEAKAVSPR</sequence>
<dbReference type="Pfam" id="PF26348">
    <property type="entry name" value="SRA_ScoMcrA"/>
    <property type="match status" value="1"/>
</dbReference>
<gene>
    <name evidence="3" type="ORF">BOW53_10595</name>
</gene>
<keyword evidence="4" id="KW-1185">Reference proteome</keyword>
<dbReference type="AlphaFoldDB" id="A0A1T2L3N6"/>
<evidence type="ECO:0000256" key="1">
    <source>
        <dbReference type="SAM" id="MobiDB-lite"/>
    </source>
</evidence>
<evidence type="ECO:0000259" key="2">
    <source>
        <dbReference type="Pfam" id="PF26348"/>
    </source>
</evidence>
<evidence type="ECO:0000313" key="4">
    <source>
        <dbReference type="Proteomes" id="UP000191110"/>
    </source>
</evidence>
<protein>
    <recommendedName>
        <fullName evidence="2">ScoMcrA-like SRA domain-containing protein</fullName>
    </recommendedName>
</protein>
<reference evidence="3 4" key="1">
    <citation type="submission" date="2016-11" db="EMBL/GenBank/DDBJ databases">
        <title>Mixed transmission modes and dynamic genome evolution in an obligate animal-bacterial symbiosis.</title>
        <authorList>
            <person name="Russell S.L."/>
            <person name="Corbett-Detig R.B."/>
            <person name="Cavanaugh C.M."/>
        </authorList>
    </citation>
    <scope>NUCLEOTIDE SEQUENCE [LARGE SCALE GENOMIC DNA]</scope>
    <source>
        <strain evidence="3">Sveles-Q1</strain>
    </source>
</reference>
<dbReference type="EMBL" id="MPRL01000044">
    <property type="protein sequence ID" value="OOZ39701.1"/>
    <property type="molecule type" value="Genomic_DNA"/>
</dbReference>
<name>A0A1T2L3N6_9GAMM</name>
<dbReference type="RefSeq" id="WP_078484053.1">
    <property type="nucleotide sequence ID" value="NZ_MPRL01000044.1"/>
</dbReference>
<evidence type="ECO:0000313" key="3">
    <source>
        <dbReference type="EMBL" id="OOZ39701.1"/>
    </source>
</evidence>
<comment type="caution">
    <text evidence="3">The sequence shown here is derived from an EMBL/GenBank/DDBJ whole genome shotgun (WGS) entry which is preliminary data.</text>
</comment>
<feature type="region of interest" description="Disordered" evidence="1">
    <location>
        <begin position="1"/>
        <end position="22"/>
    </location>
</feature>
<feature type="region of interest" description="Disordered" evidence="1">
    <location>
        <begin position="145"/>
        <end position="174"/>
    </location>
</feature>
<organism evidence="3 4">
    <name type="scientific">Solemya pervernicosa gill symbiont</name>
    <dbReference type="NCBI Taxonomy" id="642797"/>
    <lineage>
        <taxon>Bacteria</taxon>
        <taxon>Pseudomonadati</taxon>
        <taxon>Pseudomonadota</taxon>
        <taxon>Gammaproteobacteria</taxon>
        <taxon>sulfur-oxidizing symbionts</taxon>
    </lineage>
</organism>
<feature type="domain" description="ScoMcrA-like SRA" evidence="2">
    <location>
        <begin position="18"/>
        <end position="137"/>
    </location>
</feature>
<accession>A0A1T2L3N6</accession>
<dbReference type="InterPro" id="IPR058712">
    <property type="entry name" value="SRA_ScoMcrA"/>
</dbReference>
<proteinExistence type="predicted"/>